<dbReference type="InterPro" id="IPR040521">
    <property type="entry name" value="KDZ"/>
</dbReference>
<evidence type="ECO:0000313" key="1">
    <source>
        <dbReference type="EMBL" id="GAT46646.1"/>
    </source>
</evidence>
<evidence type="ECO:0000313" key="2">
    <source>
        <dbReference type="Proteomes" id="UP000815677"/>
    </source>
</evidence>
<reference evidence="1" key="1">
    <citation type="submission" date="2014-09" db="EMBL/GenBank/DDBJ databases">
        <title>Genome sequence of the luminous mushroom Mycena chlorophos for searching fungal bioluminescence genes.</title>
        <authorList>
            <person name="Tanaka Y."/>
            <person name="Kasuga D."/>
            <person name="Oba Y."/>
            <person name="Hase S."/>
            <person name="Sato K."/>
            <person name="Oba Y."/>
            <person name="Sakakibara Y."/>
        </authorList>
    </citation>
    <scope>NUCLEOTIDE SEQUENCE</scope>
</reference>
<accession>A0ABQ0L9Y4</accession>
<dbReference type="Proteomes" id="UP000815677">
    <property type="component" value="Unassembled WGS sequence"/>
</dbReference>
<name>A0ABQ0L9Y4_MYCCL</name>
<feature type="non-terminal residue" evidence="1">
    <location>
        <position position="364"/>
    </location>
</feature>
<feature type="non-terminal residue" evidence="1">
    <location>
        <position position="1"/>
    </location>
</feature>
<keyword evidence="2" id="KW-1185">Reference proteome</keyword>
<dbReference type="EMBL" id="DF842659">
    <property type="protein sequence ID" value="GAT46646.1"/>
    <property type="molecule type" value="Genomic_DNA"/>
</dbReference>
<gene>
    <name evidence="1" type="ORF">MCHLO_04150</name>
</gene>
<dbReference type="PANTHER" id="PTHR33104">
    <property type="entry name" value="SI:DKEY-29D5.2"/>
    <property type="match status" value="1"/>
</dbReference>
<proteinExistence type="predicted"/>
<dbReference type="PANTHER" id="PTHR33104:SF2">
    <property type="entry name" value="CXC3 LIKE CYSTEINE CLUSTER DOMAIN-CONTAINING PROTEIN"/>
    <property type="match status" value="1"/>
</dbReference>
<protein>
    <submittedName>
        <fullName evidence="1">Uncharacterized protein</fullName>
    </submittedName>
</protein>
<sequence>MQKLKKTRQDPNDYALNDGCAYCVPEPDYQSYLAATEGLPKAQDECETCNHLKAVRMQSFMRYTNCEVSGVVAISCARHGFQQPQGMVDLSRGEAYRNTDFALAYALAEDANQRWIFFTYDIWCKYRINLGNRFDAHFPTLAPMAKRITGGIGKAHNNNHGPDCQDKLNLNFLPHVGLLTGELIETLWVEHNLTGGSTREMNAGHRHDAIDGTSDHANWEKTRRLPDALLRSMRDAKAEERTRKAIFNAYDSAQRQRDPAAVDRWDAQGLTPQFDEKGKELRTFEPNFKSGPPTNAAAYAKALAREAGKKEPTRFRDGDVATLAFGLAVEEQLAEVSILVSGRAITAGSTEDVRIAREKLQESL</sequence>
<organism evidence="1 2">
    <name type="scientific">Mycena chlorophos</name>
    <name type="common">Agaric fungus</name>
    <name type="synonym">Agaricus chlorophos</name>
    <dbReference type="NCBI Taxonomy" id="658473"/>
    <lineage>
        <taxon>Eukaryota</taxon>
        <taxon>Fungi</taxon>
        <taxon>Dikarya</taxon>
        <taxon>Basidiomycota</taxon>
        <taxon>Agaricomycotina</taxon>
        <taxon>Agaricomycetes</taxon>
        <taxon>Agaricomycetidae</taxon>
        <taxon>Agaricales</taxon>
        <taxon>Marasmiineae</taxon>
        <taxon>Mycenaceae</taxon>
        <taxon>Mycena</taxon>
    </lineage>
</organism>
<dbReference type="Pfam" id="PF18758">
    <property type="entry name" value="KDZ"/>
    <property type="match status" value="1"/>
</dbReference>